<comment type="catalytic activity">
    <reaction evidence="1">
        <text>UDP-N-acetyl-alpha-D-muramoyl-L-alanyl-L-glutamate + ATP + H2O = UDP-N-acetyl-alpha-D-muramoyl-L-alanyl-D-glutamate + AMP + diphosphate + H(+)</text>
        <dbReference type="Rhea" id="RHEA:58812"/>
        <dbReference type="ChEBI" id="CHEBI:15377"/>
        <dbReference type="ChEBI" id="CHEBI:15378"/>
        <dbReference type="ChEBI" id="CHEBI:30616"/>
        <dbReference type="ChEBI" id="CHEBI:33019"/>
        <dbReference type="ChEBI" id="CHEBI:83900"/>
        <dbReference type="ChEBI" id="CHEBI:142725"/>
        <dbReference type="ChEBI" id="CHEBI:456215"/>
        <dbReference type="EC" id="5.1.1.23"/>
    </reaction>
</comment>
<dbReference type="InterPro" id="IPR058741">
    <property type="entry name" value="MurL_C"/>
</dbReference>
<comment type="function">
    <text evidence="1">Cell wall formation. Catalyzes epimerization of the terminal L-glutamate in UDP-N-acetyl-alpha-D-muramoyl-L-alanyl-L-glutamate.</text>
</comment>
<dbReference type="InterPro" id="IPR058740">
    <property type="entry name" value="MurL_N"/>
</dbReference>
<reference evidence="4" key="2">
    <citation type="submission" date="2023-01" db="EMBL/GenBank/DDBJ databases">
        <title>Draft genome sequence of Maritalea porphyrae strain NBRC 107169.</title>
        <authorList>
            <person name="Sun Q."/>
            <person name="Mori K."/>
        </authorList>
    </citation>
    <scope>NUCLEOTIDE SEQUENCE</scope>
    <source>
        <strain evidence="4">NBRC 107169</strain>
    </source>
</reference>
<keyword evidence="5" id="KW-1185">Reference proteome</keyword>
<organism evidence="4 5">
    <name type="scientific">Maritalea porphyrae</name>
    <dbReference type="NCBI Taxonomy" id="880732"/>
    <lineage>
        <taxon>Bacteria</taxon>
        <taxon>Pseudomonadati</taxon>
        <taxon>Pseudomonadota</taxon>
        <taxon>Alphaproteobacteria</taxon>
        <taxon>Hyphomicrobiales</taxon>
        <taxon>Devosiaceae</taxon>
        <taxon>Maritalea</taxon>
    </lineage>
</organism>
<dbReference type="Pfam" id="PF26299">
    <property type="entry name" value="MurL_N"/>
    <property type="match status" value="1"/>
</dbReference>
<keyword evidence="1" id="KW-0132">Cell division</keyword>
<comment type="similarity">
    <text evidence="1">Belongs to the MurL family.</text>
</comment>
<dbReference type="EMBL" id="BSNI01000001">
    <property type="protein sequence ID" value="GLQ15767.1"/>
    <property type="molecule type" value="Genomic_DNA"/>
</dbReference>
<feature type="domain" description="MurL N-terminal" evidence="3">
    <location>
        <begin position="2"/>
        <end position="275"/>
    </location>
</feature>
<evidence type="ECO:0000259" key="3">
    <source>
        <dbReference type="Pfam" id="PF26299"/>
    </source>
</evidence>
<dbReference type="Proteomes" id="UP001161405">
    <property type="component" value="Unassembled WGS sequence"/>
</dbReference>
<dbReference type="HAMAP" id="MF_02209">
    <property type="entry name" value="MurL"/>
    <property type="match status" value="1"/>
</dbReference>
<sequence length="445" mass="49096">MTVFLIERPEFNIETGEVHCNYALNEHRFTEKLELGVGFDIDAAQSESFARALDLAAAILGVSYFKLCAPFQIDATAIKLTEAAQQLVRDVYENGLGEFYARNNLERFGKIEYQFRDTGDTSGNPAGKIDPLILIGGGKDSLLSVNLIEEAGWSFTPFAVNPKGPIISSIERMDQKPFYVRRYLDQTMLALNSEPGYFNGHVPSTAINSIIASLVAILYGKSHVILSNERSASEGNLEFDGREVNHQHSKSLAFEKLFASALESIVGKSIGYFSLLRPFSELQIGALFLHSTKFDGAFSSCNQNFKQNAIGPARWCGNCPKCHFVSLIFAPFISPERLTNIVGTNVLDDETKLDAMRELSGLSGHKPWECVGEILEAAAALWQLSQQPQWQNSAIVKTLTPELEAFYGATKLASAWLELMTPSNSHAIPQPIYNSINQKELGHAS</sequence>
<evidence type="ECO:0000256" key="1">
    <source>
        <dbReference type="HAMAP-Rule" id="MF_02209"/>
    </source>
</evidence>
<reference evidence="4" key="1">
    <citation type="journal article" date="2014" name="Int. J. Syst. Evol. Microbiol.">
        <title>Complete genome of a new Firmicutes species belonging to the dominant human colonic microbiota ('Ruminococcus bicirculans') reveals two chromosomes and a selective capacity to utilize plant glucans.</title>
        <authorList>
            <consortium name="NISC Comparative Sequencing Program"/>
            <person name="Wegmann U."/>
            <person name="Louis P."/>
            <person name="Goesmann A."/>
            <person name="Henrissat B."/>
            <person name="Duncan S.H."/>
            <person name="Flint H.J."/>
        </authorList>
    </citation>
    <scope>NUCLEOTIDE SEQUENCE</scope>
    <source>
        <strain evidence="4">NBRC 107169</strain>
    </source>
</reference>
<evidence type="ECO:0000259" key="2">
    <source>
        <dbReference type="Pfam" id="PF26298"/>
    </source>
</evidence>
<keyword evidence="1" id="KW-0961">Cell wall biogenesis/degradation</keyword>
<protein>
    <recommendedName>
        <fullName evidence="1">UDP-N-acetyl-alpha-D-muramoyl-L-alanyl-L-glutamate epimerase</fullName>
        <ecNumber evidence="1">5.1.1.23</ecNumber>
    </recommendedName>
    <alternativeName>
        <fullName evidence="1">UDP-MurNAc-L-Ala-L-Glu epimerase</fullName>
    </alternativeName>
</protein>
<keyword evidence="1" id="KW-0131">Cell cycle</keyword>
<name>A0ABQ5UM77_9HYPH</name>
<evidence type="ECO:0000313" key="5">
    <source>
        <dbReference type="Proteomes" id="UP001161405"/>
    </source>
</evidence>
<dbReference type="EC" id="5.1.1.23" evidence="1"/>
<dbReference type="RefSeq" id="WP_284360758.1">
    <property type="nucleotide sequence ID" value="NZ_BSNI01000001.1"/>
</dbReference>
<accession>A0ABQ5UM77</accession>
<gene>
    <name evidence="1" type="primary">murL</name>
    <name evidence="4" type="ORF">GCM10007879_00160</name>
</gene>
<comment type="pathway">
    <text evidence="1">Cell wall biogenesis; peptidoglycan biosynthesis.</text>
</comment>
<comment type="caution">
    <text evidence="4">The sequence shown here is derived from an EMBL/GenBank/DDBJ whole genome shotgun (WGS) entry which is preliminary data.</text>
</comment>
<proteinExistence type="inferred from homology"/>
<feature type="domain" description="MurL C-terminal" evidence="2">
    <location>
        <begin position="298"/>
        <end position="405"/>
    </location>
</feature>
<keyword evidence="1" id="KW-0413">Isomerase</keyword>
<evidence type="ECO:0000313" key="4">
    <source>
        <dbReference type="EMBL" id="GLQ15767.1"/>
    </source>
</evidence>
<keyword evidence="1" id="KW-0573">Peptidoglycan synthesis</keyword>
<dbReference type="InterPro" id="IPR043689">
    <property type="entry name" value="MurL"/>
</dbReference>
<keyword evidence="1" id="KW-0133">Cell shape</keyword>
<dbReference type="Pfam" id="PF26298">
    <property type="entry name" value="MurL_epimerase_C"/>
    <property type="match status" value="1"/>
</dbReference>